<feature type="domain" description="DUF7770" evidence="1">
    <location>
        <begin position="84"/>
        <end position="145"/>
    </location>
</feature>
<evidence type="ECO:0000313" key="3">
    <source>
        <dbReference type="Proteomes" id="UP000481861"/>
    </source>
</evidence>
<dbReference type="Proteomes" id="UP000481861">
    <property type="component" value="Unassembled WGS sequence"/>
</dbReference>
<dbReference type="AlphaFoldDB" id="A0A7C8I0M1"/>
<accession>A0A7C8I0M1</accession>
<sequence>MPPLRPADIDDANLNYYYIGQQTPYGTYYRLNQTRENFPDGFYEAERNASRGQAGTGAVATLGSSTAASQSNPSWKSTVVTHFRIVAHTMGPVMQGGQLSQNHWTIYMLTATGSVQLNMQADAVSNRGKLVVKEHAYITSNTAVQY</sequence>
<dbReference type="Pfam" id="PF24968">
    <property type="entry name" value="DUF7770"/>
    <property type="match status" value="1"/>
</dbReference>
<reference evidence="2 3" key="1">
    <citation type="submission" date="2020-01" db="EMBL/GenBank/DDBJ databases">
        <authorList>
            <consortium name="DOE Joint Genome Institute"/>
            <person name="Haridas S."/>
            <person name="Albert R."/>
            <person name="Binder M."/>
            <person name="Bloem J."/>
            <person name="Labutti K."/>
            <person name="Salamov A."/>
            <person name="Andreopoulos B."/>
            <person name="Baker S.E."/>
            <person name="Barry K."/>
            <person name="Bills G."/>
            <person name="Bluhm B.H."/>
            <person name="Cannon C."/>
            <person name="Castanera R."/>
            <person name="Culley D.E."/>
            <person name="Daum C."/>
            <person name="Ezra D."/>
            <person name="Gonzalez J.B."/>
            <person name="Henrissat B."/>
            <person name="Kuo A."/>
            <person name="Liang C."/>
            <person name="Lipzen A."/>
            <person name="Lutzoni F."/>
            <person name="Magnuson J."/>
            <person name="Mondo S."/>
            <person name="Nolan M."/>
            <person name="Ohm R."/>
            <person name="Pangilinan J."/>
            <person name="Park H.-J.H."/>
            <person name="Ramirez L."/>
            <person name="Alfaro M."/>
            <person name="Sun H."/>
            <person name="Tritt A."/>
            <person name="Yoshinaga Y."/>
            <person name="Zwiers L.-H.L."/>
            <person name="Turgeon B.G."/>
            <person name="Goodwin S.B."/>
            <person name="Spatafora J.W."/>
            <person name="Crous P.W."/>
            <person name="Grigoriev I.V."/>
        </authorList>
    </citation>
    <scope>NUCLEOTIDE SEQUENCE [LARGE SCALE GENOMIC DNA]</scope>
    <source>
        <strain evidence="2 3">CBS 611.86</strain>
    </source>
</reference>
<evidence type="ECO:0000313" key="2">
    <source>
        <dbReference type="EMBL" id="KAF2865906.1"/>
    </source>
</evidence>
<dbReference type="EMBL" id="JAADJZ010000030">
    <property type="protein sequence ID" value="KAF2865906.1"/>
    <property type="molecule type" value="Genomic_DNA"/>
</dbReference>
<dbReference type="OrthoDB" id="3739692at2759"/>
<gene>
    <name evidence="2" type="ORF">BDV95DRAFT_242079</name>
</gene>
<protein>
    <recommendedName>
        <fullName evidence="1">DUF7770 domain-containing protein</fullName>
    </recommendedName>
</protein>
<keyword evidence="3" id="KW-1185">Reference proteome</keyword>
<dbReference type="InterPro" id="IPR056672">
    <property type="entry name" value="DUF7770"/>
</dbReference>
<organism evidence="2 3">
    <name type="scientific">Massariosphaeria phaeospora</name>
    <dbReference type="NCBI Taxonomy" id="100035"/>
    <lineage>
        <taxon>Eukaryota</taxon>
        <taxon>Fungi</taxon>
        <taxon>Dikarya</taxon>
        <taxon>Ascomycota</taxon>
        <taxon>Pezizomycotina</taxon>
        <taxon>Dothideomycetes</taxon>
        <taxon>Pleosporomycetidae</taxon>
        <taxon>Pleosporales</taxon>
        <taxon>Pleosporales incertae sedis</taxon>
        <taxon>Massariosphaeria</taxon>
    </lineage>
</organism>
<proteinExistence type="predicted"/>
<name>A0A7C8I0M1_9PLEO</name>
<comment type="caution">
    <text evidence="2">The sequence shown here is derived from an EMBL/GenBank/DDBJ whole genome shotgun (WGS) entry which is preliminary data.</text>
</comment>
<evidence type="ECO:0000259" key="1">
    <source>
        <dbReference type="Pfam" id="PF24968"/>
    </source>
</evidence>